<dbReference type="InterPro" id="IPR020565">
    <property type="entry name" value="ImidazoleglycerP_deHydtase_CS"/>
</dbReference>
<comment type="catalytic activity">
    <reaction evidence="6 7">
        <text>D-erythro-1-(imidazol-4-yl)glycerol 3-phosphate = 3-(imidazol-4-yl)-2-oxopropyl phosphate + H2O</text>
        <dbReference type="Rhea" id="RHEA:11040"/>
        <dbReference type="ChEBI" id="CHEBI:15377"/>
        <dbReference type="ChEBI" id="CHEBI:57766"/>
        <dbReference type="ChEBI" id="CHEBI:58278"/>
        <dbReference type="EC" id="4.2.1.19"/>
    </reaction>
</comment>
<dbReference type="CDD" id="cd07914">
    <property type="entry name" value="IGPD"/>
    <property type="match status" value="1"/>
</dbReference>
<dbReference type="FunFam" id="3.30.230.40:FF:000003">
    <property type="entry name" value="Imidazoleglycerol-phosphate dehydratase HisB"/>
    <property type="match status" value="1"/>
</dbReference>
<dbReference type="NCBIfam" id="NF002114">
    <property type="entry name" value="PRK00951.2-4"/>
    <property type="match status" value="1"/>
</dbReference>
<comment type="subcellular location">
    <subcellularLocation>
        <location evidence="6 7">Cytoplasm</location>
    </subcellularLocation>
</comment>
<dbReference type="Pfam" id="PF00475">
    <property type="entry name" value="IGPD"/>
    <property type="match status" value="1"/>
</dbReference>
<evidence type="ECO:0000256" key="1">
    <source>
        <dbReference type="ARBA" id="ARBA00005047"/>
    </source>
</evidence>
<dbReference type="InterPro" id="IPR000807">
    <property type="entry name" value="ImidazoleglycerolP_deHydtase"/>
</dbReference>
<dbReference type="AlphaFoldDB" id="A0A1L5F6N4"/>
<sequence>MRIGEISRKTYETDIKVKIDLDGRGKYNIDTGIGFFNHMLCMIAKHGIMNMDIYAKGDLDVDFHHTVEDVGICIGKSIKRALGDKGGIRRYGTFFIPMDESLSMCSVDLSGRPFLVFQGELKNSKVGEMDTELIEEFFRALAFNAEMTLHIKVFYGKNTHHIIESVFKSFAHALREAVSIDEKIEGSLSTKGMI</sequence>
<protein>
    <recommendedName>
        <fullName evidence="2 6">Imidazoleglycerol-phosphate dehydratase</fullName>
        <shortName evidence="6">IGPD</shortName>
        <ecNumber evidence="6 7">4.2.1.19</ecNumber>
    </recommendedName>
</protein>
<name>A0A1L5F6N4_CLOKL</name>
<accession>A0A1L5F6N4</accession>
<evidence type="ECO:0000313" key="8">
    <source>
        <dbReference type="EMBL" id="APM38676.1"/>
    </source>
</evidence>
<evidence type="ECO:0000313" key="9">
    <source>
        <dbReference type="Proteomes" id="UP000184604"/>
    </source>
</evidence>
<keyword evidence="5 6" id="KW-0456">Lyase</keyword>
<dbReference type="PANTHER" id="PTHR23133">
    <property type="entry name" value="IMIDAZOLEGLYCEROL-PHOSPHATE DEHYDRATASE HIS7"/>
    <property type="match status" value="1"/>
</dbReference>
<dbReference type="RefSeq" id="WP_073538342.1">
    <property type="nucleotide sequence ID" value="NZ_CP018335.1"/>
</dbReference>
<keyword evidence="4 6" id="KW-0368">Histidine biosynthesis</keyword>
<dbReference type="SUPFAM" id="SSF54211">
    <property type="entry name" value="Ribosomal protein S5 domain 2-like"/>
    <property type="match status" value="2"/>
</dbReference>
<evidence type="ECO:0000256" key="4">
    <source>
        <dbReference type="ARBA" id="ARBA00023102"/>
    </source>
</evidence>
<dbReference type="NCBIfam" id="NF002107">
    <property type="entry name" value="PRK00951.1-2"/>
    <property type="match status" value="1"/>
</dbReference>
<reference evidence="8 9" key="1">
    <citation type="submission" date="2016-12" db="EMBL/GenBank/DDBJ databases">
        <title>Complete genome sequence of Clostridium kluyveri JZZ isolated from the pit mud of a Chinese flavor liquor-making factory.</title>
        <authorList>
            <person name="Wang Y."/>
        </authorList>
    </citation>
    <scope>NUCLEOTIDE SEQUENCE [LARGE SCALE GENOMIC DNA]</scope>
    <source>
        <strain evidence="8 9">JZZ</strain>
    </source>
</reference>
<dbReference type="OrthoDB" id="9790411at2"/>
<comment type="pathway">
    <text evidence="1 6 7">Amino-acid biosynthesis; L-histidine biosynthesis; L-histidine from 5-phospho-alpha-D-ribose 1-diphosphate: step 6/9.</text>
</comment>
<dbReference type="NCBIfam" id="NF002109">
    <property type="entry name" value="PRK00951.1-5"/>
    <property type="match status" value="1"/>
</dbReference>
<evidence type="ECO:0000256" key="5">
    <source>
        <dbReference type="ARBA" id="ARBA00023239"/>
    </source>
</evidence>
<proteinExistence type="inferred from homology"/>
<dbReference type="InterPro" id="IPR038494">
    <property type="entry name" value="IGPD_sf"/>
</dbReference>
<dbReference type="GO" id="GO:0004424">
    <property type="term" value="F:imidazoleglycerol-phosphate dehydratase activity"/>
    <property type="evidence" value="ECO:0007669"/>
    <property type="project" value="UniProtKB-UniRule"/>
</dbReference>
<evidence type="ECO:0000256" key="6">
    <source>
        <dbReference type="HAMAP-Rule" id="MF_00076"/>
    </source>
</evidence>
<keyword evidence="3 6" id="KW-0028">Amino-acid biosynthesis</keyword>
<dbReference type="HAMAP" id="MF_00076">
    <property type="entry name" value="HisB"/>
    <property type="match status" value="1"/>
</dbReference>
<comment type="similarity">
    <text evidence="6 7">Belongs to the imidazoleglycerol-phosphate dehydratase family.</text>
</comment>
<dbReference type="Proteomes" id="UP000184604">
    <property type="component" value="Chromosome"/>
</dbReference>
<dbReference type="PROSITE" id="PS00955">
    <property type="entry name" value="IGP_DEHYDRATASE_2"/>
    <property type="match status" value="1"/>
</dbReference>
<gene>
    <name evidence="6 8" type="primary">hisB</name>
    <name evidence="8" type="ORF">BS101_07905</name>
</gene>
<dbReference type="FunFam" id="3.30.230.40:FF:000001">
    <property type="entry name" value="Imidazoleglycerol-phosphate dehydratase HisB"/>
    <property type="match status" value="1"/>
</dbReference>
<evidence type="ECO:0000256" key="7">
    <source>
        <dbReference type="RuleBase" id="RU000599"/>
    </source>
</evidence>
<dbReference type="PROSITE" id="PS00954">
    <property type="entry name" value="IGP_DEHYDRATASE_1"/>
    <property type="match status" value="1"/>
</dbReference>
<evidence type="ECO:0000256" key="3">
    <source>
        <dbReference type="ARBA" id="ARBA00022605"/>
    </source>
</evidence>
<dbReference type="EC" id="4.2.1.19" evidence="6 7"/>
<evidence type="ECO:0000256" key="2">
    <source>
        <dbReference type="ARBA" id="ARBA00016664"/>
    </source>
</evidence>
<dbReference type="InterPro" id="IPR020568">
    <property type="entry name" value="Ribosomal_Su5_D2-typ_SF"/>
</dbReference>
<dbReference type="GO" id="GO:0005737">
    <property type="term" value="C:cytoplasm"/>
    <property type="evidence" value="ECO:0007669"/>
    <property type="project" value="UniProtKB-SubCell"/>
</dbReference>
<dbReference type="GO" id="GO:0000105">
    <property type="term" value="P:L-histidine biosynthetic process"/>
    <property type="evidence" value="ECO:0007669"/>
    <property type="project" value="UniProtKB-UniRule"/>
</dbReference>
<dbReference type="Gene3D" id="3.30.230.40">
    <property type="entry name" value="Imidazole glycerol phosphate dehydratase, domain 1"/>
    <property type="match status" value="2"/>
</dbReference>
<organism evidence="8 9">
    <name type="scientific">Clostridium kluyveri</name>
    <dbReference type="NCBI Taxonomy" id="1534"/>
    <lineage>
        <taxon>Bacteria</taxon>
        <taxon>Bacillati</taxon>
        <taxon>Bacillota</taxon>
        <taxon>Clostridia</taxon>
        <taxon>Eubacteriales</taxon>
        <taxon>Clostridiaceae</taxon>
        <taxon>Clostridium</taxon>
    </lineage>
</organism>
<dbReference type="UniPathway" id="UPA00031">
    <property type="reaction ID" value="UER00011"/>
</dbReference>
<keyword evidence="6" id="KW-0963">Cytoplasm</keyword>
<dbReference type="NCBIfam" id="NF002111">
    <property type="entry name" value="PRK00951.2-1"/>
    <property type="match status" value="1"/>
</dbReference>
<dbReference type="PANTHER" id="PTHR23133:SF2">
    <property type="entry name" value="IMIDAZOLEGLYCEROL-PHOSPHATE DEHYDRATASE"/>
    <property type="match status" value="1"/>
</dbReference>
<dbReference type="EMBL" id="CP018335">
    <property type="protein sequence ID" value="APM38676.1"/>
    <property type="molecule type" value="Genomic_DNA"/>
</dbReference>